<dbReference type="InterPro" id="IPR000618">
    <property type="entry name" value="Insect_cuticle"/>
</dbReference>
<protein>
    <submittedName>
        <fullName evidence="6">Larval Cuticle protein 65Ab1</fullName>
    </submittedName>
    <submittedName>
        <fullName evidence="4">Larval cuticle protein 5</fullName>
    </submittedName>
</protein>
<dbReference type="PANTHER" id="PTHR10380:SF218">
    <property type="entry name" value="ADULT CUTICLE PROTEIN 65AA-RELATED"/>
    <property type="match status" value="1"/>
</dbReference>
<dbReference type="PANTHER" id="PTHR10380">
    <property type="entry name" value="CUTICLE PROTEIN"/>
    <property type="match status" value="1"/>
</dbReference>
<evidence type="ECO:0000313" key="5">
    <source>
        <dbReference type="Proteomes" id="UP001652620"/>
    </source>
</evidence>
<accession>A0A034UZA5</accession>
<dbReference type="GeneID" id="105232742"/>
<name>A0A034UZA5_BACDO</name>
<organism evidence="4">
    <name type="scientific">Bactrocera dorsalis</name>
    <name type="common">Oriental fruit fly</name>
    <name type="synonym">Dacus dorsalis</name>
    <dbReference type="NCBI Taxonomy" id="27457"/>
    <lineage>
        <taxon>Eukaryota</taxon>
        <taxon>Metazoa</taxon>
        <taxon>Ecdysozoa</taxon>
        <taxon>Arthropoda</taxon>
        <taxon>Hexapoda</taxon>
        <taxon>Insecta</taxon>
        <taxon>Pterygota</taxon>
        <taxon>Neoptera</taxon>
        <taxon>Endopterygota</taxon>
        <taxon>Diptera</taxon>
        <taxon>Brachycera</taxon>
        <taxon>Muscomorpha</taxon>
        <taxon>Tephritoidea</taxon>
        <taxon>Tephritidae</taxon>
        <taxon>Bactrocera</taxon>
        <taxon>Bactrocera</taxon>
    </lineage>
</organism>
<feature type="chain" id="PRO_5044537450" evidence="3">
    <location>
        <begin position="17"/>
        <end position="105"/>
    </location>
</feature>
<feature type="signal peptide" evidence="3">
    <location>
        <begin position="1"/>
        <end position="16"/>
    </location>
</feature>
<gene>
    <name evidence="4" type="primary">LCP5</name>
    <name evidence="6" type="synonym">LOC105232742</name>
</gene>
<dbReference type="GO" id="GO:0008010">
    <property type="term" value="F:structural constituent of chitin-based larval cuticle"/>
    <property type="evidence" value="ECO:0007669"/>
    <property type="project" value="TreeGrafter"/>
</dbReference>
<keyword evidence="3" id="KW-0732">Signal</keyword>
<evidence type="ECO:0000256" key="1">
    <source>
        <dbReference type="ARBA" id="ARBA00022460"/>
    </source>
</evidence>
<evidence type="ECO:0000313" key="6">
    <source>
        <dbReference type="RefSeq" id="XP_011212858.1"/>
    </source>
</evidence>
<reference evidence="6" key="2">
    <citation type="submission" date="2025-04" db="UniProtKB">
        <authorList>
            <consortium name="RefSeq"/>
        </authorList>
    </citation>
    <scope>IDENTIFICATION</scope>
    <source>
        <strain evidence="6">Punador</strain>
    </source>
</reference>
<dbReference type="Proteomes" id="UP001652620">
    <property type="component" value="Chromosome 5"/>
</dbReference>
<reference evidence="4" key="1">
    <citation type="journal article" date="2014" name="BMC Genomics">
        <title>Characterizing the developmental transcriptome of the oriental fruit fly, Bactrocera dorsalis (Diptera: Tephritidae) through comparative genomic analysis with Drosophila melanogaster utilizing modENCODE datasets.</title>
        <authorList>
            <person name="Geib S.M."/>
            <person name="Calla B."/>
            <person name="Hall B."/>
            <person name="Hou S."/>
            <person name="Manoukis N.C."/>
        </authorList>
    </citation>
    <scope>NUCLEOTIDE SEQUENCE</scope>
    <source>
        <strain evidence="4">Punador</strain>
    </source>
</reference>
<dbReference type="PROSITE" id="PS51155">
    <property type="entry name" value="CHIT_BIND_RR_2"/>
    <property type="match status" value="1"/>
</dbReference>
<dbReference type="EMBL" id="GAKP01023349">
    <property type="protein sequence ID" value="JAC35609.1"/>
    <property type="molecule type" value="Transcribed_RNA"/>
</dbReference>
<sequence>MKFVILCVAIFVLVSARPDVEIIRSESDVQPDHYTFDLETSDGTSRHEEGVVKDAGTDHAAISVQGSFSYKDEKDGKQYSVSYIADENGFQPTGEHLPPLPAIQH</sequence>
<evidence type="ECO:0000313" key="4">
    <source>
        <dbReference type="EMBL" id="JAC35609.1"/>
    </source>
</evidence>
<dbReference type="GO" id="GO:0062129">
    <property type="term" value="C:chitin-based extracellular matrix"/>
    <property type="evidence" value="ECO:0007669"/>
    <property type="project" value="TreeGrafter"/>
</dbReference>
<dbReference type="KEGG" id="bdr:105232742"/>
<dbReference type="AlphaFoldDB" id="A0A034UZA5"/>
<proteinExistence type="predicted"/>
<keyword evidence="1 2" id="KW-0193">Cuticle</keyword>
<dbReference type="RefSeq" id="XP_011212858.1">
    <property type="nucleotide sequence ID" value="XM_011214556.2"/>
</dbReference>
<dbReference type="InterPro" id="IPR050468">
    <property type="entry name" value="Cuticle_Struct_Prot"/>
</dbReference>
<evidence type="ECO:0000256" key="2">
    <source>
        <dbReference type="PROSITE-ProRule" id="PRU00497"/>
    </source>
</evidence>
<dbReference type="Pfam" id="PF00379">
    <property type="entry name" value="Chitin_bind_4"/>
    <property type="match status" value="1"/>
</dbReference>
<evidence type="ECO:0000256" key="3">
    <source>
        <dbReference type="SAM" id="SignalP"/>
    </source>
</evidence>
<dbReference type="OrthoDB" id="7252746at2759"/>
<keyword evidence="5" id="KW-1185">Reference proteome</keyword>